<dbReference type="RefSeq" id="WP_068450887.1">
    <property type="nucleotide sequence ID" value="NZ_JALKQX010000008.1"/>
</dbReference>
<dbReference type="HAMAP" id="MF_02207">
    <property type="entry name" value="MreB"/>
    <property type="match status" value="1"/>
</dbReference>
<dbReference type="Gene3D" id="3.30.420.40">
    <property type="match status" value="3"/>
</dbReference>
<keyword evidence="8" id="KW-1185">Reference proteome</keyword>
<comment type="caution">
    <text evidence="6">Lacks conserved residue(s) required for the propagation of feature annotation.</text>
</comment>
<dbReference type="InterPro" id="IPR004753">
    <property type="entry name" value="MreB"/>
</dbReference>
<evidence type="ECO:0000256" key="5">
    <source>
        <dbReference type="ARBA" id="ARBA00023458"/>
    </source>
</evidence>
<evidence type="ECO:0000256" key="2">
    <source>
        <dbReference type="ARBA" id="ARBA00022741"/>
    </source>
</evidence>
<keyword evidence="2 6" id="KW-0547">Nucleotide-binding</keyword>
<name>A0ABU9LMM9_9BACL</name>
<evidence type="ECO:0000256" key="3">
    <source>
        <dbReference type="ARBA" id="ARBA00022840"/>
    </source>
</evidence>
<organism evidence="7 8">
    <name type="scientific">Kurthia gibsonii</name>
    <dbReference type="NCBI Taxonomy" id="33946"/>
    <lineage>
        <taxon>Bacteria</taxon>
        <taxon>Bacillati</taxon>
        <taxon>Bacillota</taxon>
        <taxon>Bacilli</taxon>
        <taxon>Bacillales</taxon>
        <taxon>Caryophanaceae</taxon>
        <taxon>Kurthia</taxon>
    </lineage>
</organism>
<dbReference type="CDD" id="cd10225">
    <property type="entry name" value="ASKHA_NBD_MreB-like"/>
    <property type="match status" value="1"/>
</dbReference>
<feature type="binding site" evidence="6">
    <location>
        <begin position="206"/>
        <end position="209"/>
    </location>
    <ligand>
        <name>ATP</name>
        <dbReference type="ChEBI" id="CHEBI:30616"/>
    </ligand>
</feature>
<sequence length="330" mass="34926">MFTSSALGIDLGTANTLVYVKNKGIILNEPSVVAVNTTTKQVIAIGHEAKAMIGKTPPNITVCHPLKDGVIADFDMATALLKTILDRVFKDKGRFKKPNIVICAPSGATSIERLAIQDAARQCGAKEAFLIDEPVAAAIGAELPVNEPTASAIVDLGGGTTEVGIISLGGIVTTATAKIGGDSINDDIIHYLRKEFNLLIGAKTAEEIKIEIGHAPIEHAVAQMTVTGRDLVTGLPRSITIDSMQLQDCLSETFQAILELIRRTLESCPPELAGDIVERGIVLAGGTSLLQGLDEWLANELFIPVYRAQSPLEAVAIGTGLSTETLHYLK</sequence>
<accession>A0ABU9LMM9</accession>
<protein>
    <recommendedName>
        <fullName evidence="6">Cell shape-determining protein MreB</fullName>
    </recommendedName>
</protein>
<evidence type="ECO:0000256" key="4">
    <source>
        <dbReference type="ARBA" id="ARBA00022960"/>
    </source>
</evidence>
<dbReference type="EMBL" id="JBCEWA010000010">
    <property type="protein sequence ID" value="MEL5989238.1"/>
    <property type="molecule type" value="Genomic_DNA"/>
</dbReference>
<dbReference type="Pfam" id="PF06723">
    <property type="entry name" value="MreB_Mbl"/>
    <property type="match status" value="1"/>
</dbReference>
<dbReference type="SUPFAM" id="SSF53067">
    <property type="entry name" value="Actin-like ATPase domain"/>
    <property type="match status" value="2"/>
</dbReference>
<dbReference type="Proteomes" id="UP001398420">
    <property type="component" value="Unassembled WGS sequence"/>
</dbReference>
<evidence type="ECO:0000313" key="8">
    <source>
        <dbReference type="Proteomes" id="UP001398420"/>
    </source>
</evidence>
<dbReference type="NCBIfam" id="TIGR00904">
    <property type="entry name" value="mreB"/>
    <property type="match status" value="1"/>
</dbReference>
<dbReference type="InterPro" id="IPR056546">
    <property type="entry name" value="MreB_MamK-like"/>
</dbReference>
<comment type="similarity">
    <text evidence="5 6">Belongs to the FtsA/MreB family.</text>
</comment>
<keyword evidence="4 6" id="KW-0133">Cell shape</keyword>
<comment type="function">
    <text evidence="6">Forms membrane-associated dynamic filaments that are essential for cell shape determination. Acts by regulating cell wall synthesis and cell elongation, and thus cell shape. A feedback loop between cell geometry and MreB localization may maintain elongated cell shape by targeting cell wall growth to regions of negative cell wall curvature.</text>
</comment>
<comment type="subunit">
    <text evidence="6">Forms polymers.</text>
</comment>
<evidence type="ECO:0000256" key="6">
    <source>
        <dbReference type="HAMAP-Rule" id="MF_02207"/>
    </source>
</evidence>
<dbReference type="InterPro" id="IPR043129">
    <property type="entry name" value="ATPase_NBD"/>
</dbReference>
<comment type="caution">
    <text evidence="7">The sequence shown here is derived from an EMBL/GenBank/DDBJ whole genome shotgun (WGS) entry which is preliminary data.</text>
</comment>
<feature type="binding site" evidence="6">
    <location>
        <begin position="158"/>
        <end position="160"/>
    </location>
    <ligand>
        <name>ATP</name>
        <dbReference type="ChEBI" id="CHEBI:30616"/>
    </ligand>
</feature>
<dbReference type="PANTHER" id="PTHR42749">
    <property type="entry name" value="CELL SHAPE-DETERMINING PROTEIN MREB"/>
    <property type="match status" value="1"/>
</dbReference>
<reference evidence="7 8" key="1">
    <citation type="submission" date="2024-04" db="EMBL/GenBank/DDBJ databases">
        <authorList>
            <person name="Wu Y.S."/>
            <person name="Zhang L."/>
        </authorList>
    </citation>
    <scope>NUCLEOTIDE SEQUENCE [LARGE SCALE GENOMIC DNA]</scope>
    <source>
        <strain evidence="7 8">KG-01</strain>
    </source>
</reference>
<comment type="subcellular location">
    <subcellularLocation>
        <location evidence="6">Cytoplasm</location>
    </subcellularLocation>
    <text evidence="6">Membrane-associated.</text>
</comment>
<evidence type="ECO:0000256" key="1">
    <source>
        <dbReference type="ARBA" id="ARBA00022490"/>
    </source>
</evidence>
<evidence type="ECO:0000313" key="7">
    <source>
        <dbReference type="EMBL" id="MEL5989238.1"/>
    </source>
</evidence>
<dbReference type="NCBIfam" id="NF010539">
    <property type="entry name" value="PRK13927.1"/>
    <property type="match status" value="1"/>
</dbReference>
<keyword evidence="1 6" id="KW-0963">Cytoplasm</keyword>
<feature type="binding site" evidence="6">
    <location>
        <begin position="13"/>
        <end position="15"/>
    </location>
    <ligand>
        <name>ATP</name>
        <dbReference type="ChEBI" id="CHEBI:30616"/>
    </ligand>
</feature>
<keyword evidence="3 6" id="KW-0067">ATP-binding</keyword>
<dbReference type="PANTHER" id="PTHR42749:SF1">
    <property type="entry name" value="CELL SHAPE-DETERMINING PROTEIN MREB"/>
    <property type="match status" value="1"/>
</dbReference>
<gene>
    <name evidence="6" type="primary">mreB</name>
    <name evidence="7" type="ORF">AAF454_12565</name>
</gene>
<proteinExistence type="inferred from homology"/>
<dbReference type="PRINTS" id="PR01652">
    <property type="entry name" value="SHAPEPROTEIN"/>
</dbReference>